<accession>A0A6M3J4J6</accession>
<reference evidence="1" key="1">
    <citation type="submission" date="2020-03" db="EMBL/GenBank/DDBJ databases">
        <title>The deep terrestrial virosphere.</title>
        <authorList>
            <person name="Holmfeldt K."/>
            <person name="Nilsson E."/>
            <person name="Simone D."/>
            <person name="Lopez-Fernandez M."/>
            <person name="Wu X."/>
            <person name="de Brujin I."/>
            <person name="Lundin D."/>
            <person name="Andersson A."/>
            <person name="Bertilsson S."/>
            <person name="Dopson M."/>
        </authorList>
    </citation>
    <scope>NUCLEOTIDE SEQUENCE</scope>
    <source>
        <strain evidence="1">MM415B00478</strain>
    </source>
</reference>
<sequence length="139" mass="15299">MADMTALLAIAALMTGPDYAASPWETPTTAVTLTGRASYYRPGLMRSVQHYRGIELEPGQVCVALNRKGDLGRDVWIGHRGAWYRAVSCDCAQKGHYPARLAGGYVVEVPFWLAEDWGMAGVGPVDVEVRFTEPERIQE</sequence>
<evidence type="ECO:0000313" key="1">
    <source>
        <dbReference type="EMBL" id="QJA64604.1"/>
    </source>
</evidence>
<proteinExistence type="predicted"/>
<gene>
    <name evidence="1" type="ORF">MM415B00478_0001</name>
</gene>
<organism evidence="1">
    <name type="scientific">viral metagenome</name>
    <dbReference type="NCBI Taxonomy" id="1070528"/>
    <lineage>
        <taxon>unclassified sequences</taxon>
        <taxon>metagenomes</taxon>
        <taxon>organismal metagenomes</taxon>
    </lineage>
</organism>
<dbReference type="AlphaFoldDB" id="A0A6M3J4J6"/>
<dbReference type="EMBL" id="MT141523">
    <property type="protein sequence ID" value="QJA64604.1"/>
    <property type="molecule type" value="Genomic_DNA"/>
</dbReference>
<protein>
    <submittedName>
        <fullName evidence="1">Uncharacterized protein</fullName>
    </submittedName>
</protein>
<name>A0A6M3J4J6_9ZZZZ</name>